<protein>
    <recommendedName>
        <fullName evidence="7">Helicase C-terminal domain-containing protein</fullName>
    </recommendedName>
</protein>
<dbReference type="GO" id="GO:0005524">
    <property type="term" value="F:ATP binding"/>
    <property type="evidence" value="ECO:0007669"/>
    <property type="project" value="UniProtKB-KW"/>
</dbReference>
<keyword evidence="6" id="KW-0539">Nucleus</keyword>
<evidence type="ECO:0000313" key="10">
    <source>
        <dbReference type="Proteomes" id="UP000008827"/>
    </source>
</evidence>
<keyword evidence="10" id="KW-1185">Reference proteome</keyword>
<dbReference type="EnsemblPlants" id="KRH39939">
    <property type="protein sequence ID" value="KRH39939"/>
    <property type="gene ID" value="GLYMA_09G229400"/>
</dbReference>
<comment type="subcellular location">
    <subcellularLocation>
        <location evidence="1">Nucleus</location>
    </subcellularLocation>
</comment>
<dbReference type="SMART" id="SM00490">
    <property type="entry name" value="HELICc"/>
    <property type="match status" value="1"/>
</dbReference>
<dbReference type="eggNOG" id="KOG0390">
    <property type="taxonomic scope" value="Eukaryota"/>
</dbReference>
<dbReference type="PANTHER" id="PTHR45821">
    <property type="entry name" value="SNF2 DOMAIN-CONTAINING PROTEIN CLASSY 2-RELATED"/>
    <property type="match status" value="1"/>
</dbReference>
<dbReference type="STRING" id="3847.K7LFJ1"/>
<dbReference type="PANTHER" id="PTHR45821:SF5">
    <property type="entry name" value="SNF2 DOMAIN-CONTAINING PROTEIN CLASSY 4"/>
    <property type="match status" value="1"/>
</dbReference>
<dbReference type="SUPFAM" id="SSF52540">
    <property type="entry name" value="P-loop containing nucleoside triphosphate hydrolases"/>
    <property type="match status" value="2"/>
</dbReference>
<keyword evidence="3" id="KW-0378">Hydrolase</keyword>
<dbReference type="Proteomes" id="UP000008827">
    <property type="component" value="Chromosome 9"/>
</dbReference>
<evidence type="ECO:0000256" key="1">
    <source>
        <dbReference type="ARBA" id="ARBA00004123"/>
    </source>
</evidence>
<evidence type="ECO:0000256" key="3">
    <source>
        <dbReference type="ARBA" id="ARBA00022801"/>
    </source>
</evidence>
<dbReference type="PaxDb" id="3847-GLYMA09G36380.2"/>
<dbReference type="Pfam" id="PF00176">
    <property type="entry name" value="SNF2-rel_dom"/>
    <property type="match status" value="1"/>
</dbReference>
<dbReference type="InParanoid" id="K7LFJ1"/>
<dbReference type="CDD" id="cd18793">
    <property type="entry name" value="SF2_C_SNF"/>
    <property type="match status" value="1"/>
</dbReference>
<dbReference type="Pfam" id="PF00271">
    <property type="entry name" value="Helicase_C"/>
    <property type="match status" value="1"/>
</dbReference>
<sequence>MYGGVPVACRTRSKRKIESVSGASLKRERVSERGFDCLGGHAGDPIEISDSEAEEGIRHSEKKRFLVQKESKREEGKGCPVFVDKVENFGNDDYSCVPENRISLPDEKEHCVDKSGSNDDGLILFWFEFIWTNLAGTTDLAKLKRVDPCSQGGCIVSHAPGTGKTTLTMVFLQTYLQLFPKCLPIIIAPANILLTWEDELRKSNIGIPFHNLNNSELSREEKLINEVDWSGNQKQNKDAIRMVKLFSWYKEKSILLISYNLYEKLAGATSEGDGKKEKKNSKMKKKRRNVLCDYPGLLVLDEGHTPRNQNSYIWKVLSENTADEKINQLKLLMNPFVHVHKGNILQKNLPGLRDCVLVLKPDILQQETLESIECSQIALNFEHKLAWVSVHPSLFLNCSLSKKEESVVHKDKLEKLRLNPYGGVKTKFLIEFIRLCDAVNEKVLDQLESAINWSVGTEVLYMYGKLDQKQKQSLIQCFNDSNSQAKVLLASVKASSDGINLIGASRVMLLDVVRNPSVERQAICRAYRLGQKRVVFTYHLLAQGTPECTKYCKQAEKNRLSELVFSNRNAESDKLKSSGVRFEDRVLDLMVQHKKLKDMFGECLVQPRERYLETLGP</sequence>
<evidence type="ECO:0000256" key="6">
    <source>
        <dbReference type="ARBA" id="ARBA00023242"/>
    </source>
</evidence>
<name>K7LFJ1_SOYBN</name>
<dbReference type="InterPro" id="IPR027417">
    <property type="entry name" value="P-loop_NTPase"/>
</dbReference>
<dbReference type="InterPro" id="IPR001650">
    <property type="entry name" value="Helicase_C-like"/>
</dbReference>
<dbReference type="OMA" id="IWIDAFL"/>
<organism evidence="8">
    <name type="scientific">Glycine max</name>
    <name type="common">Soybean</name>
    <name type="synonym">Glycine hispida</name>
    <dbReference type="NCBI Taxonomy" id="3847"/>
    <lineage>
        <taxon>Eukaryota</taxon>
        <taxon>Viridiplantae</taxon>
        <taxon>Streptophyta</taxon>
        <taxon>Embryophyta</taxon>
        <taxon>Tracheophyta</taxon>
        <taxon>Spermatophyta</taxon>
        <taxon>Magnoliopsida</taxon>
        <taxon>eudicotyledons</taxon>
        <taxon>Gunneridae</taxon>
        <taxon>Pentapetalae</taxon>
        <taxon>rosids</taxon>
        <taxon>fabids</taxon>
        <taxon>Fabales</taxon>
        <taxon>Fabaceae</taxon>
        <taxon>Papilionoideae</taxon>
        <taxon>50 kb inversion clade</taxon>
        <taxon>NPAAA clade</taxon>
        <taxon>indigoferoid/millettioid clade</taxon>
        <taxon>Phaseoleae</taxon>
        <taxon>Glycine</taxon>
        <taxon>Glycine subgen. Soja</taxon>
    </lineage>
</organism>
<gene>
    <name evidence="8" type="ORF">GLYMA_09G229400</name>
</gene>
<reference evidence="8" key="3">
    <citation type="submission" date="2018-07" db="EMBL/GenBank/DDBJ databases">
        <title>WGS assembly of Glycine max.</title>
        <authorList>
            <person name="Schmutz J."/>
            <person name="Cannon S."/>
            <person name="Schlueter J."/>
            <person name="Ma J."/>
            <person name="Mitros T."/>
            <person name="Nelson W."/>
            <person name="Hyten D."/>
            <person name="Song Q."/>
            <person name="Thelen J."/>
            <person name="Cheng J."/>
            <person name="Xu D."/>
            <person name="Hellsten U."/>
            <person name="May G."/>
            <person name="Yu Y."/>
            <person name="Sakurai T."/>
            <person name="Umezawa T."/>
            <person name="Bhattacharyya M."/>
            <person name="Sandhu D."/>
            <person name="Valliyodan B."/>
            <person name="Lindquist E."/>
            <person name="Peto M."/>
            <person name="Grant D."/>
            <person name="Shu S."/>
            <person name="Goodstein D."/>
            <person name="Barry K."/>
            <person name="Futrell-Griggs M."/>
            <person name="Abernathy B."/>
            <person name="Du J."/>
            <person name="Tian Z."/>
            <person name="Zhu L."/>
            <person name="Gill N."/>
            <person name="Joshi T."/>
            <person name="Libault M."/>
            <person name="Sethuraman A."/>
            <person name="Zhang X."/>
            <person name="Shinozaki K."/>
            <person name="Nguyen H."/>
            <person name="Wing R."/>
            <person name="Cregan P."/>
            <person name="Specht J."/>
            <person name="Grimwood J."/>
            <person name="Rokhsar D."/>
            <person name="Stacey G."/>
            <person name="Shoemaker R."/>
            <person name="Jackson S."/>
        </authorList>
    </citation>
    <scope>NUCLEOTIDE SEQUENCE</scope>
    <source>
        <tissue evidence="8">Callus</tissue>
    </source>
</reference>
<evidence type="ECO:0000259" key="7">
    <source>
        <dbReference type="PROSITE" id="PS51194"/>
    </source>
</evidence>
<dbReference type="InterPro" id="IPR038718">
    <property type="entry name" value="SNF2-like_sf"/>
</dbReference>
<evidence type="ECO:0000256" key="2">
    <source>
        <dbReference type="ARBA" id="ARBA00022741"/>
    </source>
</evidence>
<reference evidence="8 9" key="1">
    <citation type="journal article" date="2010" name="Nature">
        <title>Genome sequence of the palaeopolyploid soybean.</title>
        <authorList>
            <person name="Schmutz J."/>
            <person name="Cannon S.B."/>
            <person name="Schlueter J."/>
            <person name="Ma J."/>
            <person name="Mitros T."/>
            <person name="Nelson W."/>
            <person name="Hyten D.L."/>
            <person name="Song Q."/>
            <person name="Thelen J.J."/>
            <person name="Cheng J."/>
            <person name="Xu D."/>
            <person name="Hellsten U."/>
            <person name="May G.D."/>
            <person name="Yu Y."/>
            <person name="Sakurai T."/>
            <person name="Umezawa T."/>
            <person name="Bhattacharyya M.K."/>
            <person name="Sandhu D."/>
            <person name="Valliyodan B."/>
            <person name="Lindquist E."/>
            <person name="Peto M."/>
            <person name="Grant D."/>
            <person name="Shu S."/>
            <person name="Goodstein D."/>
            <person name="Barry K."/>
            <person name="Futrell-Griggs M."/>
            <person name="Abernathy B."/>
            <person name="Du J."/>
            <person name="Tian Z."/>
            <person name="Zhu L."/>
            <person name="Gill N."/>
            <person name="Joshi T."/>
            <person name="Libault M."/>
            <person name="Sethuraman A."/>
            <person name="Zhang X.-C."/>
            <person name="Shinozaki K."/>
            <person name="Nguyen H.T."/>
            <person name="Wing R.A."/>
            <person name="Cregan P."/>
            <person name="Specht J."/>
            <person name="Grimwood J."/>
            <person name="Rokhsar D."/>
            <person name="Stacey G."/>
            <person name="Shoemaker R.C."/>
            <person name="Jackson S.A."/>
        </authorList>
    </citation>
    <scope>NUCLEOTIDE SEQUENCE [LARGE SCALE GENOMIC DNA]</scope>
    <source>
        <strain evidence="9">cv. Williams 82</strain>
        <tissue evidence="8">Callus</tissue>
    </source>
</reference>
<dbReference type="InterPro" id="IPR000330">
    <property type="entry name" value="SNF2_N"/>
</dbReference>
<evidence type="ECO:0000313" key="8">
    <source>
        <dbReference type="EMBL" id="KRH39939.1"/>
    </source>
</evidence>
<evidence type="ECO:0000256" key="5">
    <source>
        <dbReference type="ARBA" id="ARBA00022840"/>
    </source>
</evidence>
<evidence type="ECO:0000256" key="4">
    <source>
        <dbReference type="ARBA" id="ARBA00022806"/>
    </source>
</evidence>
<dbReference type="OrthoDB" id="1422302at2759"/>
<keyword evidence="4" id="KW-0347">Helicase</keyword>
<feature type="domain" description="Helicase C-terminal" evidence="7">
    <location>
        <begin position="408"/>
        <end position="576"/>
    </location>
</feature>
<dbReference type="Gramene" id="KRH39939">
    <property type="protein sequence ID" value="KRH39939"/>
    <property type="gene ID" value="GLYMA_09G229400"/>
</dbReference>
<reference evidence="9" key="2">
    <citation type="submission" date="2018-02" db="UniProtKB">
        <authorList>
            <consortium name="EnsemblPlants"/>
        </authorList>
    </citation>
    <scope>IDENTIFICATION</scope>
    <source>
        <strain evidence="9">Williams 82</strain>
    </source>
</reference>
<dbReference type="GO" id="GO:0005634">
    <property type="term" value="C:nucleus"/>
    <property type="evidence" value="ECO:0007669"/>
    <property type="project" value="UniProtKB-SubCell"/>
</dbReference>
<dbReference type="Gene3D" id="3.40.50.10810">
    <property type="entry name" value="Tandem AAA-ATPase domain"/>
    <property type="match status" value="1"/>
</dbReference>
<proteinExistence type="predicted"/>
<dbReference type="PROSITE" id="PS51194">
    <property type="entry name" value="HELICASE_CTER"/>
    <property type="match status" value="1"/>
</dbReference>
<accession>K7LFJ1</accession>
<keyword evidence="2" id="KW-0547">Nucleotide-binding</keyword>
<dbReference type="AlphaFoldDB" id="K7LFJ1"/>
<dbReference type="GO" id="GO:0016787">
    <property type="term" value="F:hydrolase activity"/>
    <property type="evidence" value="ECO:0007669"/>
    <property type="project" value="UniProtKB-KW"/>
</dbReference>
<dbReference type="HOGENOM" id="CLU_004404_4_1_1"/>
<dbReference type="GO" id="GO:0004386">
    <property type="term" value="F:helicase activity"/>
    <property type="evidence" value="ECO:0007669"/>
    <property type="project" value="UniProtKB-KW"/>
</dbReference>
<keyword evidence="5" id="KW-0067">ATP-binding</keyword>
<dbReference type="GO" id="GO:0080188">
    <property type="term" value="P:gene silencing by siRNA-directed DNA methylation"/>
    <property type="evidence" value="ECO:0007669"/>
    <property type="project" value="InterPro"/>
</dbReference>
<dbReference type="EMBL" id="CM000842">
    <property type="protein sequence ID" value="KRH39939.1"/>
    <property type="molecule type" value="Genomic_DNA"/>
</dbReference>
<evidence type="ECO:0000313" key="9">
    <source>
        <dbReference type="EnsemblPlants" id="KRH39939"/>
    </source>
</evidence>
<dbReference type="InterPro" id="IPR049730">
    <property type="entry name" value="SNF2/RAD54-like_C"/>
</dbReference>
<dbReference type="Gene3D" id="3.40.50.300">
    <property type="entry name" value="P-loop containing nucleotide triphosphate hydrolases"/>
    <property type="match status" value="1"/>
</dbReference>
<dbReference type="InterPro" id="IPR044567">
    <property type="entry name" value="CLSY/DRD1"/>
</dbReference>